<dbReference type="GO" id="GO:0016787">
    <property type="term" value="F:hydrolase activity"/>
    <property type="evidence" value="ECO:0007669"/>
    <property type="project" value="UniProtKB-KW"/>
</dbReference>
<dbReference type="PANTHER" id="PTHR22946">
    <property type="entry name" value="DIENELACTONE HYDROLASE DOMAIN-CONTAINING PROTEIN-RELATED"/>
    <property type="match status" value="1"/>
</dbReference>
<reference evidence="2" key="1">
    <citation type="submission" date="2018-06" db="EMBL/GenBank/DDBJ databases">
        <authorList>
            <person name="Zhirakovskaya E."/>
        </authorList>
    </citation>
    <scope>NUCLEOTIDE SEQUENCE</scope>
</reference>
<dbReference type="Pfam" id="PF01738">
    <property type="entry name" value="DLH"/>
    <property type="match status" value="1"/>
</dbReference>
<dbReference type="SUPFAM" id="SSF53474">
    <property type="entry name" value="alpha/beta-Hydrolases"/>
    <property type="match status" value="1"/>
</dbReference>
<proteinExistence type="predicted"/>
<dbReference type="AlphaFoldDB" id="A0A3B0Y0W9"/>
<evidence type="ECO:0000313" key="2">
    <source>
        <dbReference type="EMBL" id="VAW73381.1"/>
    </source>
</evidence>
<accession>A0A3B0Y0W9</accession>
<dbReference type="InterPro" id="IPR050261">
    <property type="entry name" value="FrsA_esterase"/>
</dbReference>
<gene>
    <name evidence="2" type="ORF">MNBD_GAMMA15-675</name>
</gene>
<protein>
    <submittedName>
        <fullName evidence="2">Dienelactone hydrolase family protein</fullName>
    </submittedName>
</protein>
<organism evidence="2">
    <name type="scientific">hydrothermal vent metagenome</name>
    <dbReference type="NCBI Taxonomy" id="652676"/>
    <lineage>
        <taxon>unclassified sequences</taxon>
        <taxon>metagenomes</taxon>
        <taxon>ecological metagenomes</taxon>
    </lineage>
</organism>
<keyword evidence="2" id="KW-0378">Hydrolase</keyword>
<dbReference type="InterPro" id="IPR002925">
    <property type="entry name" value="Dienelactn_hydro"/>
</dbReference>
<dbReference type="InterPro" id="IPR029058">
    <property type="entry name" value="AB_hydrolase_fold"/>
</dbReference>
<dbReference type="EMBL" id="UOFN01000013">
    <property type="protein sequence ID" value="VAW73381.1"/>
    <property type="molecule type" value="Genomic_DNA"/>
</dbReference>
<evidence type="ECO:0000259" key="1">
    <source>
        <dbReference type="Pfam" id="PF01738"/>
    </source>
</evidence>
<dbReference type="PANTHER" id="PTHR22946:SF0">
    <property type="entry name" value="DIENELACTONE HYDROLASE DOMAIN-CONTAINING PROTEIN"/>
    <property type="match status" value="1"/>
</dbReference>
<dbReference type="Gene3D" id="3.40.50.1820">
    <property type="entry name" value="alpha/beta hydrolase"/>
    <property type="match status" value="1"/>
</dbReference>
<feature type="domain" description="Dienelactone hydrolase" evidence="1">
    <location>
        <begin position="39"/>
        <end position="259"/>
    </location>
</feature>
<sequence length="265" mass="28801">MKRLFALLSCLLLSFNATAAIKTETITYKVDTQAYTGFVAWDDSSTDKRPGVLVVHEWWGHNDYARKRAVQLAEAGYVALALDMYGEGKVAEHPDDAKKFMQAVLAEKGAARKRFEAAHELLAARAETDPDRIAAMGYCFGGGVVLNMARAGVDLDGVVSFHGSLGTDSPAAPGRIKARVLVFTGAADPFAPPEQVTAFEAEMKAAGASYTLTSYPGVKHSFTNPDADRLGKAYNMPLEYNADADKDSWEKMLAFFREIFSRGAK</sequence>
<name>A0A3B0Y0W9_9ZZZZ</name>